<dbReference type="PIRSF" id="PIRSF002629">
    <property type="entry name" value="Transcription_factor_POU"/>
    <property type="match status" value="1"/>
</dbReference>
<feature type="region of interest" description="Disordered" evidence="12">
    <location>
        <begin position="1"/>
        <end position="31"/>
    </location>
</feature>
<dbReference type="SMART" id="SM00352">
    <property type="entry name" value="POU"/>
    <property type="match status" value="1"/>
</dbReference>
<dbReference type="Proteomes" id="UP000694546">
    <property type="component" value="Chromosome 21"/>
</dbReference>
<accession>A0A8C4Z5S0</accession>
<dbReference type="GO" id="GO:0000978">
    <property type="term" value="F:RNA polymerase II cis-regulatory region sequence-specific DNA binding"/>
    <property type="evidence" value="ECO:0007669"/>
    <property type="project" value="TreeGrafter"/>
</dbReference>
<dbReference type="CDD" id="cd00086">
    <property type="entry name" value="homeodomain"/>
    <property type="match status" value="1"/>
</dbReference>
<name>A0A8C4Z5S0_GADMO</name>
<reference evidence="15" key="2">
    <citation type="submission" date="2025-09" db="UniProtKB">
        <authorList>
            <consortium name="Ensembl"/>
        </authorList>
    </citation>
    <scope>IDENTIFICATION</scope>
</reference>
<dbReference type="PROSITE" id="PS00027">
    <property type="entry name" value="HOMEOBOX_1"/>
    <property type="match status" value="1"/>
</dbReference>
<dbReference type="InterPro" id="IPR000327">
    <property type="entry name" value="POU_dom"/>
</dbReference>
<evidence type="ECO:0000259" key="13">
    <source>
        <dbReference type="PROSITE" id="PS50071"/>
    </source>
</evidence>
<dbReference type="PROSITE" id="PS50071">
    <property type="entry name" value="HOMEOBOX_2"/>
    <property type="match status" value="1"/>
</dbReference>
<dbReference type="GeneTree" id="ENSGT00940000161429"/>
<dbReference type="SUPFAM" id="SSF46689">
    <property type="entry name" value="Homeodomain-like"/>
    <property type="match status" value="1"/>
</dbReference>
<protein>
    <recommendedName>
        <fullName evidence="11">POU domain protein</fullName>
    </recommendedName>
</protein>
<evidence type="ECO:0000313" key="15">
    <source>
        <dbReference type="Ensembl" id="ENSGMOP00000007917.2"/>
    </source>
</evidence>
<evidence type="ECO:0000256" key="9">
    <source>
        <dbReference type="PROSITE-ProRule" id="PRU00108"/>
    </source>
</evidence>
<dbReference type="AlphaFoldDB" id="A0A8C4Z5S0"/>
<evidence type="ECO:0000256" key="6">
    <source>
        <dbReference type="ARBA" id="ARBA00023155"/>
    </source>
</evidence>
<comment type="similarity">
    <text evidence="2">Belongs to the POU transcription factor family. Class-3 subfamily.</text>
</comment>
<dbReference type="InterPro" id="IPR013847">
    <property type="entry name" value="POU"/>
</dbReference>
<dbReference type="InterPro" id="IPR050255">
    <property type="entry name" value="POU_domain_TF"/>
</dbReference>
<feature type="domain" description="POU-specific" evidence="14">
    <location>
        <begin position="161"/>
        <end position="235"/>
    </location>
</feature>
<dbReference type="PROSITE" id="PS51179">
    <property type="entry name" value="POU_3"/>
    <property type="match status" value="1"/>
</dbReference>
<feature type="compositionally biased region" description="Low complexity" evidence="12">
    <location>
        <begin position="143"/>
        <end position="154"/>
    </location>
</feature>
<dbReference type="Pfam" id="PF00157">
    <property type="entry name" value="Pou"/>
    <property type="match status" value="1"/>
</dbReference>
<sequence length="338" mass="37166">MATATSNHYSVLATPSSAPPPHSESGSMQQAAAYRDAHTLLQNDYSTLTGVAGHPLSHAHQWITALSHGDTGAPWTTSSPLGEQDVKPQQQQQQQQRHPHLAHQAHHEVRAWRTSTATTHIPGMATSEGQNLVYSQSGFSLGHLGHQQHGGQQHQQDHSDEDTPTSDDLEQFAKQFKQRRIKLGFTQADVGLALGTLYGNVFSQTTICRFEALQLSFKNMCKLKPLLNKWLEEADSTSGSPTSLDKIAAQGRKRKKRTSIEVGVKGALESHFLKCPKPGAAEINSIADSLQLEKEVVRVWFCNRRQKEKRMTPIGGQMPGEDMYGDTPPHHGGQTPVQ</sequence>
<keyword evidence="3" id="KW-0217">Developmental protein</keyword>
<dbReference type="SMART" id="SM00389">
    <property type="entry name" value="HOX"/>
    <property type="match status" value="1"/>
</dbReference>
<dbReference type="InterPro" id="IPR017970">
    <property type="entry name" value="Homeobox_CS"/>
</dbReference>
<keyword evidence="4" id="KW-0805">Transcription regulation</keyword>
<dbReference type="PRINTS" id="PR00028">
    <property type="entry name" value="POUDOMAIN"/>
</dbReference>
<keyword evidence="7 11" id="KW-0804">Transcription</keyword>
<evidence type="ECO:0000256" key="4">
    <source>
        <dbReference type="ARBA" id="ARBA00023015"/>
    </source>
</evidence>
<keyword evidence="6 9" id="KW-0371">Homeobox</keyword>
<dbReference type="InterPro" id="IPR001356">
    <property type="entry name" value="HD"/>
</dbReference>
<evidence type="ECO:0000256" key="12">
    <source>
        <dbReference type="SAM" id="MobiDB-lite"/>
    </source>
</evidence>
<evidence type="ECO:0000256" key="11">
    <source>
        <dbReference type="RuleBase" id="RU361194"/>
    </source>
</evidence>
<dbReference type="GO" id="GO:0005634">
    <property type="term" value="C:nucleus"/>
    <property type="evidence" value="ECO:0007669"/>
    <property type="project" value="UniProtKB-SubCell"/>
</dbReference>
<dbReference type="Gene3D" id="1.10.10.60">
    <property type="entry name" value="Homeodomain-like"/>
    <property type="match status" value="1"/>
</dbReference>
<dbReference type="PANTHER" id="PTHR11636">
    <property type="entry name" value="POU DOMAIN"/>
    <property type="match status" value="1"/>
</dbReference>
<evidence type="ECO:0000256" key="8">
    <source>
        <dbReference type="ARBA" id="ARBA00023242"/>
    </source>
</evidence>
<comment type="subcellular location">
    <subcellularLocation>
        <location evidence="1 9 10">Nucleus</location>
    </subcellularLocation>
</comment>
<evidence type="ECO:0000256" key="2">
    <source>
        <dbReference type="ARBA" id="ARBA00010250"/>
    </source>
</evidence>
<dbReference type="InterPro" id="IPR010982">
    <property type="entry name" value="Lambda_DNA-bd_dom_sf"/>
</dbReference>
<dbReference type="InterPro" id="IPR009057">
    <property type="entry name" value="Homeodomain-like_sf"/>
</dbReference>
<dbReference type="InterPro" id="IPR016362">
    <property type="entry name" value="TF_POU_3"/>
</dbReference>
<dbReference type="PROSITE" id="PS00035">
    <property type="entry name" value="POU_1"/>
    <property type="match status" value="1"/>
</dbReference>
<evidence type="ECO:0000256" key="1">
    <source>
        <dbReference type="ARBA" id="ARBA00004123"/>
    </source>
</evidence>
<evidence type="ECO:0000313" key="16">
    <source>
        <dbReference type="Proteomes" id="UP000694546"/>
    </source>
</evidence>
<keyword evidence="16" id="KW-1185">Reference proteome</keyword>
<proteinExistence type="inferred from homology"/>
<feature type="region of interest" description="Disordered" evidence="12">
    <location>
        <begin position="70"/>
        <end position="108"/>
    </location>
</feature>
<dbReference type="PROSITE" id="PS00465">
    <property type="entry name" value="POU_2"/>
    <property type="match status" value="1"/>
</dbReference>
<feature type="DNA-binding region" description="Homeobox" evidence="9">
    <location>
        <begin position="253"/>
        <end position="312"/>
    </location>
</feature>
<dbReference type="GO" id="GO:0000981">
    <property type="term" value="F:DNA-binding transcription factor activity, RNA polymerase II-specific"/>
    <property type="evidence" value="ECO:0007669"/>
    <property type="project" value="InterPro"/>
</dbReference>
<organism evidence="15 16">
    <name type="scientific">Gadus morhua</name>
    <name type="common">Atlantic cod</name>
    <dbReference type="NCBI Taxonomy" id="8049"/>
    <lineage>
        <taxon>Eukaryota</taxon>
        <taxon>Metazoa</taxon>
        <taxon>Chordata</taxon>
        <taxon>Craniata</taxon>
        <taxon>Vertebrata</taxon>
        <taxon>Euteleostomi</taxon>
        <taxon>Actinopterygii</taxon>
        <taxon>Neopterygii</taxon>
        <taxon>Teleostei</taxon>
        <taxon>Neoteleostei</taxon>
        <taxon>Acanthomorphata</taxon>
        <taxon>Zeiogadaria</taxon>
        <taxon>Gadariae</taxon>
        <taxon>Gadiformes</taxon>
        <taxon>Gadoidei</taxon>
        <taxon>Gadidae</taxon>
        <taxon>Gadus</taxon>
    </lineage>
</organism>
<keyword evidence="5 9" id="KW-0238">DNA-binding</keyword>
<dbReference type="Gene3D" id="1.10.260.40">
    <property type="entry name" value="lambda repressor-like DNA-binding domains"/>
    <property type="match status" value="1"/>
</dbReference>
<evidence type="ECO:0000256" key="3">
    <source>
        <dbReference type="ARBA" id="ARBA00022473"/>
    </source>
</evidence>
<dbReference type="SUPFAM" id="SSF47413">
    <property type="entry name" value="lambda repressor-like DNA-binding domains"/>
    <property type="match status" value="1"/>
</dbReference>
<dbReference type="OMA" id="EEHHSHS"/>
<keyword evidence="8 9" id="KW-0539">Nucleus</keyword>
<evidence type="ECO:0000256" key="5">
    <source>
        <dbReference type="ARBA" id="ARBA00023125"/>
    </source>
</evidence>
<feature type="region of interest" description="Disordered" evidence="12">
    <location>
        <begin position="143"/>
        <end position="167"/>
    </location>
</feature>
<dbReference type="FunFam" id="1.10.10.60:FF:000005">
    <property type="entry name" value="POU domain protein"/>
    <property type="match status" value="1"/>
</dbReference>
<feature type="domain" description="Homeobox" evidence="13">
    <location>
        <begin position="251"/>
        <end position="311"/>
    </location>
</feature>
<feature type="compositionally biased region" description="Polar residues" evidence="12">
    <location>
        <begin position="1"/>
        <end position="16"/>
    </location>
</feature>
<dbReference type="GO" id="GO:0007420">
    <property type="term" value="P:brain development"/>
    <property type="evidence" value="ECO:0007669"/>
    <property type="project" value="InterPro"/>
</dbReference>
<feature type="region of interest" description="Disordered" evidence="12">
    <location>
        <begin position="312"/>
        <end position="338"/>
    </location>
</feature>
<evidence type="ECO:0000256" key="7">
    <source>
        <dbReference type="ARBA" id="ARBA00023163"/>
    </source>
</evidence>
<dbReference type="PANTHER" id="PTHR11636:SF115">
    <property type="entry name" value="POU DOMAIN, CLASS 3, TRANSCRIPTION FACTOR 2"/>
    <property type="match status" value="1"/>
</dbReference>
<dbReference type="Pfam" id="PF00046">
    <property type="entry name" value="Homeodomain"/>
    <property type="match status" value="1"/>
</dbReference>
<dbReference type="Ensembl" id="ENSGMOT00000008147.2">
    <property type="protein sequence ID" value="ENSGMOP00000007917.2"/>
    <property type="gene ID" value="ENSGMOG00000007407.2"/>
</dbReference>
<reference evidence="15" key="1">
    <citation type="submission" date="2025-08" db="UniProtKB">
        <authorList>
            <consortium name="Ensembl"/>
        </authorList>
    </citation>
    <scope>IDENTIFICATION</scope>
</reference>
<dbReference type="FunFam" id="1.10.260.40:FF:000001">
    <property type="entry name" value="POU domain protein"/>
    <property type="match status" value="1"/>
</dbReference>
<evidence type="ECO:0000259" key="14">
    <source>
        <dbReference type="PROSITE" id="PS51179"/>
    </source>
</evidence>
<evidence type="ECO:0000256" key="10">
    <source>
        <dbReference type="RuleBase" id="RU000682"/>
    </source>
</evidence>